<dbReference type="RefSeq" id="WP_308134054.1">
    <property type="nucleotide sequence ID" value="NZ_CP133197.1"/>
</dbReference>
<organism evidence="2">
    <name type="scientific">Thiothrix subterranea</name>
    <dbReference type="NCBI Taxonomy" id="2735563"/>
    <lineage>
        <taxon>Bacteria</taxon>
        <taxon>Pseudomonadati</taxon>
        <taxon>Pseudomonadota</taxon>
        <taxon>Gammaproteobacteria</taxon>
        <taxon>Thiotrichales</taxon>
        <taxon>Thiotrichaceae</taxon>
        <taxon>Thiothrix</taxon>
    </lineage>
</organism>
<dbReference type="EMBL" id="CP133217">
    <property type="protein sequence ID" value="WML86605.1"/>
    <property type="molecule type" value="Genomic_DNA"/>
</dbReference>
<proteinExistence type="predicted"/>
<reference evidence="2 3" key="1">
    <citation type="submission" date="2023-08" db="EMBL/GenBank/DDBJ databases">
        <title>New molecular markers tilS and rpoB for phylogenetic and monitoring studies of the genus Thiothrix biodiversity.</title>
        <authorList>
            <person name="Ravin N.V."/>
            <person name="Smolyakov D."/>
            <person name="Markov N.D."/>
            <person name="Beletsky A.V."/>
            <person name="Mardanov A.V."/>
            <person name="Rudenko T.S."/>
            <person name="Grabovich M.Y."/>
        </authorList>
    </citation>
    <scope>NUCLEOTIDE SEQUENCE</scope>
    <source>
        <strain evidence="2">DNT52</strain>
        <strain evidence="1 3">H33</strain>
    </source>
</reference>
<dbReference type="EMBL" id="JAVFKN010000004">
    <property type="protein sequence ID" value="MDQ5767936.1"/>
    <property type="molecule type" value="Genomic_DNA"/>
</dbReference>
<evidence type="ECO:0000313" key="2">
    <source>
        <dbReference type="EMBL" id="WML86605.1"/>
    </source>
</evidence>
<sequence length="71" mass="8166">MKHDETEAVLRGKVDIILDNIASLDEKTQIKDPQLKRIIETLKNLGKMYYDPYAVAVMPPIDDIITPREKN</sequence>
<name>A0AA51MLS5_9GAMM</name>
<dbReference type="Proteomes" id="UP001223336">
    <property type="component" value="Unassembled WGS sequence"/>
</dbReference>
<dbReference type="Proteomes" id="UP001229862">
    <property type="component" value="Chromosome"/>
</dbReference>
<gene>
    <name evidence="1" type="ORF">RCC75_05320</name>
    <name evidence="2" type="ORF">RCG00_20260</name>
</gene>
<dbReference type="AlphaFoldDB" id="A0AA51MLS5"/>
<evidence type="ECO:0000313" key="1">
    <source>
        <dbReference type="EMBL" id="MDQ5767936.1"/>
    </source>
</evidence>
<accession>A0AA51MLS5</accession>
<evidence type="ECO:0000313" key="3">
    <source>
        <dbReference type="Proteomes" id="UP001223336"/>
    </source>
</evidence>
<keyword evidence="3" id="KW-1185">Reference proteome</keyword>
<protein>
    <submittedName>
        <fullName evidence="2">Uncharacterized protein</fullName>
    </submittedName>
</protein>